<keyword evidence="3" id="KW-1185">Reference proteome</keyword>
<comment type="caution">
    <text evidence="2">The sequence shown here is derived from an EMBL/GenBank/DDBJ whole genome shotgun (WGS) entry which is preliminary data.</text>
</comment>
<feature type="compositionally biased region" description="Polar residues" evidence="1">
    <location>
        <begin position="113"/>
        <end position="129"/>
    </location>
</feature>
<reference evidence="2" key="1">
    <citation type="submission" date="2020-01" db="EMBL/GenBank/DDBJ databases">
        <authorList>
            <person name="Mishra B."/>
        </authorList>
    </citation>
    <scope>NUCLEOTIDE SEQUENCE [LARGE SCALE GENOMIC DNA]</scope>
</reference>
<feature type="region of interest" description="Disordered" evidence="1">
    <location>
        <begin position="1"/>
        <end position="135"/>
    </location>
</feature>
<organism evidence="2 3">
    <name type="scientific">Microthlaspi erraticum</name>
    <dbReference type="NCBI Taxonomy" id="1685480"/>
    <lineage>
        <taxon>Eukaryota</taxon>
        <taxon>Viridiplantae</taxon>
        <taxon>Streptophyta</taxon>
        <taxon>Embryophyta</taxon>
        <taxon>Tracheophyta</taxon>
        <taxon>Spermatophyta</taxon>
        <taxon>Magnoliopsida</taxon>
        <taxon>eudicotyledons</taxon>
        <taxon>Gunneridae</taxon>
        <taxon>Pentapetalae</taxon>
        <taxon>rosids</taxon>
        <taxon>malvids</taxon>
        <taxon>Brassicales</taxon>
        <taxon>Brassicaceae</taxon>
        <taxon>Coluteocarpeae</taxon>
        <taxon>Microthlaspi</taxon>
    </lineage>
</organism>
<name>A0A6D2K5I9_9BRAS</name>
<dbReference type="Proteomes" id="UP000467841">
    <property type="component" value="Unassembled WGS sequence"/>
</dbReference>
<feature type="compositionally biased region" description="Basic and acidic residues" evidence="1">
    <location>
        <begin position="30"/>
        <end position="60"/>
    </location>
</feature>
<gene>
    <name evidence="2" type="ORF">MERR_LOCUS34213</name>
</gene>
<evidence type="ECO:0000256" key="1">
    <source>
        <dbReference type="SAM" id="MobiDB-lite"/>
    </source>
</evidence>
<dbReference type="AlphaFoldDB" id="A0A6D2K5I9"/>
<feature type="compositionally biased region" description="Basic and acidic residues" evidence="1">
    <location>
        <begin position="10"/>
        <end position="22"/>
    </location>
</feature>
<accession>A0A6D2K5I9</accession>
<evidence type="ECO:0000313" key="3">
    <source>
        <dbReference type="Proteomes" id="UP000467841"/>
    </source>
</evidence>
<dbReference type="OrthoDB" id="10360298at2759"/>
<proteinExistence type="predicted"/>
<sequence>MASEGGTRADANDPAKTAGEEEKQAEEDDLAKSNDEGEVKTGEDDPAKITSEEEAKTEEARAEEDEAKEETSEGNGSPKPQEDSIPNIPGSDQTTNSGSTSIPPIGSPPVVASVQNHSNQSFGTQQQLSPRMVTTRPRSQVAHNSVAASFVPINAPRRPNLITRPFFPDQASMRPMMHNQPQEQIVPNILRGQAPMRPMMYNQAQDQVVPNILRGQAPMMHNQARDQVVPNVFGGQAPVRPMVYNN</sequence>
<protein>
    <submittedName>
        <fullName evidence="2">Uncharacterized protein</fullName>
    </submittedName>
</protein>
<evidence type="ECO:0000313" key="2">
    <source>
        <dbReference type="EMBL" id="CAA7046978.1"/>
    </source>
</evidence>
<dbReference type="EMBL" id="CACVBM020001362">
    <property type="protein sequence ID" value="CAA7046978.1"/>
    <property type="molecule type" value="Genomic_DNA"/>
</dbReference>